<dbReference type="InterPro" id="IPR036291">
    <property type="entry name" value="NAD(P)-bd_dom_sf"/>
</dbReference>
<comment type="caution">
    <text evidence="7">The sequence shown here is derived from an EMBL/GenBank/DDBJ whole genome shotgun (WGS) entry which is preliminary data.</text>
</comment>
<dbReference type="InterPro" id="IPR013752">
    <property type="entry name" value="KPA_reductase"/>
</dbReference>
<comment type="similarity">
    <text evidence="1 4">Belongs to the ketopantoate reductase family.</text>
</comment>
<dbReference type="GO" id="GO:0005737">
    <property type="term" value="C:cytoplasm"/>
    <property type="evidence" value="ECO:0007669"/>
    <property type="project" value="TreeGrafter"/>
</dbReference>
<keyword evidence="2 4" id="KW-0521">NADP</keyword>
<evidence type="ECO:0000313" key="8">
    <source>
        <dbReference type="Proteomes" id="UP000179627"/>
    </source>
</evidence>
<dbReference type="EMBL" id="MBLM01000002">
    <property type="protein sequence ID" value="OHV46494.1"/>
    <property type="molecule type" value="Genomic_DNA"/>
</dbReference>
<proteinExistence type="inferred from homology"/>
<evidence type="ECO:0000256" key="2">
    <source>
        <dbReference type="ARBA" id="ARBA00022857"/>
    </source>
</evidence>
<dbReference type="Proteomes" id="UP000179627">
    <property type="component" value="Unassembled WGS sequence"/>
</dbReference>
<dbReference type="NCBIfam" id="NF005091">
    <property type="entry name" value="PRK06522.2-2"/>
    <property type="match status" value="1"/>
</dbReference>
<dbReference type="FunFam" id="1.10.1040.10:FF:000017">
    <property type="entry name" value="2-dehydropantoate 2-reductase"/>
    <property type="match status" value="1"/>
</dbReference>
<evidence type="ECO:0000256" key="1">
    <source>
        <dbReference type="ARBA" id="ARBA00007870"/>
    </source>
</evidence>
<evidence type="ECO:0000313" key="7">
    <source>
        <dbReference type="EMBL" id="OHV46494.1"/>
    </source>
</evidence>
<comment type="catalytic activity">
    <reaction evidence="4">
        <text>(R)-pantoate + NADP(+) = 2-dehydropantoate + NADPH + H(+)</text>
        <dbReference type="Rhea" id="RHEA:16233"/>
        <dbReference type="ChEBI" id="CHEBI:11561"/>
        <dbReference type="ChEBI" id="CHEBI:15378"/>
        <dbReference type="ChEBI" id="CHEBI:15980"/>
        <dbReference type="ChEBI" id="CHEBI:57783"/>
        <dbReference type="ChEBI" id="CHEBI:58349"/>
        <dbReference type="EC" id="1.1.1.169"/>
    </reaction>
</comment>
<comment type="function">
    <text evidence="4">Catalyzes the NADPH-dependent reduction of ketopantoate into pantoic acid.</text>
</comment>
<dbReference type="InterPro" id="IPR051402">
    <property type="entry name" value="KPR-Related"/>
</dbReference>
<sequence length="312" mass="32637">MAGPVNPAERVRPARVAVVGAGAVGAYVAARAGQAGAEVVLCVRRGAYDRVRVVRDESAGGNFETPLRVITDPARLDAPLDWVVMATKAHQTHAAMDWLHAALAASAEGLGVVVAQNGVRQTERVSPPVPRDAVLPAVVYINAELPEPGVVRHLAYGVLQIPDSPLGERFARVLPPGDVRLVDDFVTAAWSKLLSNSAANSVTALTGRGLEVLGRADVAELALAVMRETAAVGRADGARLPTDAPERTLERLRRQPPGAGTSMLRDRLAGRPLEHEALIGTVVRLGQRTGVATPASAALLPLLAALNDDRAG</sequence>
<dbReference type="PANTHER" id="PTHR21708:SF26">
    <property type="entry name" value="2-DEHYDROPANTOATE 2-REDUCTASE"/>
    <property type="match status" value="1"/>
</dbReference>
<dbReference type="SUPFAM" id="SSF51735">
    <property type="entry name" value="NAD(P)-binding Rossmann-fold domains"/>
    <property type="match status" value="1"/>
</dbReference>
<dbReference type="SUPFAM" id="SSF48179">
    <property type="entry name" value="6-phosphogluconate dehydrogenase C-terminal domain-like"/>
    <property type="match status" value="1"/>
</dbReference>
<dbReference type="Pfam" id="PF08546">
    <property type="entry name" value="ApbA_C"/>
    <property type="match status" value="1"/>
</dbReference>
<dbReference type="NCBIfam" id="TIGR00745">
    <property type="entry name" value="apbA_panE"/>
    <property type="match status" value="1"/>
</dbReference>
<dbReference type="EC" id="1.1.1.169" evidence="4"/>
<feature type="domain" description="Ketopantoate reductase C-terminal" evidence="6">
    <location>
        <begin position="184"/>
        <end position="306"/>
    </location>
</feature>
<dbReference type="InterPro" id="IPR013328">
    <property type="entry name" value="6PGD_dom2"/>
</dbReference>
<gene>
    <name evidence="7" type="ORF">CC117_00545</name>
</gene>
<comment type="pathway">
    <text evidence="4">Cofactor biosynthesis; (R)-pantothenate biosynthesis; (R)-pantoate from 3-methyl-2-oxobutanoate: step 2/2.</text>
</comment>
<dbReference type="Pfam" id="PF02558">
    <property type="entry name" value="ApbA"/>
    <property type="match status" value="1"/>
</dbReference>
<keyword evidence="3 4" id="KW-0560">Oxidoreductase</keyword>
<keyword evidence="8" id="KW-1185">Reference proteome</keyword>
<dbReference type="AlphaFoldDB" id="A0A1S1RNX3"/>
<dbReference type="Gene3D" id="1.10.1040.10">
    <property type="entry name" value="N-(1-d-carboxylethyl)-l-norvaline Dehydrogenase, domain 2"/>
    <property type="match status" value="1"/>
</dbReference>
<protein>
    <recommendedName>
        <fullName evidence="4">2-dehydropantoate 2-reductase</fullName>
        <ecNumber evidence="4">1.1.1.169</ecNumber>
    </recommendedName>
    <alternativeName>
        <fullName evidence="4">Ketopantoate reductase</fullName>
    </alternativeName>
</protein>
<dbReference type="InterPro" id="IPR003710">
    <property type="entry name" value="ApbA"/>
</dbReference>
<dbReference type="Gene3D" id="3.40.50.720">
    <property type="entry name" value="NAD(P)-binding Rossmann-like Domain"/>
    <property type="match status" value="1"/>
</dbReference>
<feature type="domain" description="Ketopantoate reductase N-terminal" evidence="5">
    <location>
        <begin position="16"/>
        <end position="163"/>
    </location>
</feature>
<dbReference type="GO" id="GO:0008677">
    <property type="term" value="F:2-dehydropantoate 2-reductase activity"/>
    <property type="evidence" value="ECO:0007669"/>
    <property type="project" value="UniProtKB-EC"/>
</dbReference>
<reference evidence="8" key="1">
    <citation type="submission" date="2016-07" db="EMBL/GenBank/DDBJ databases">
        <title>Sequence Frankia sp. strain CcI1.17.</title>
        <authorList>
            <person name="Ghodhbane-Gtari F."/>
            <person name="Swanson E."/>
            <person name="Gueddou A."/>
            <person name="Morris K."/>
            <person name="Hezbri K."/>
            <person name="Ktari A."/>
            <person name="Nouioui I."/>
            <person name="Abebe-Akele F."/>
            <person name="Simpson S."/>
            <person name="Thomas K."/>
            <person name="Gtari M."/>
            <person name="Tisa L.S."/>
            <person name="Hurst S."/>
        </authorList>
    </citation>
    <scope>NUCLEOTIDE SEQUENCE [LARGE SCALE GENOMIC DNA]</scope>
    <source>
        <strain evidence="8">Cc1.17</strain>
    </source>
</reference>
<dbReference type="UniPathway" id="UPA00028">
    <property type="reaction ID" value="UER00004"/>
</dbReference>
<evidence type="ECO:0000259" key="6">
    <source>
        <dbReference type="Pfam" id="PF08546"/>
    </source>
</evidence>
<evidence type="ECO:0000256" key="4">
    <source>
        <dbReference type="RuleBase" id="RU362068"/>
    </source>
</evidence>
<accession>A0A1S1RNX3</accession>
<dbReference type="InterPro" id="IPR013332">
    <property type="entry name" value="KPR_N"/>
</dbReference>
<dbReference type="OrthoDB" id="8555723at2"/>
<keyword evidence="4" id="KW-0566">Pantothenate biosynthesis</keyword>
<evidence type="ECO:0000256" key="3">
    <source>
        <dbReference type="ARBA" id="ARBA00023002"/>
    </source>
</evidence>
<evidence type="ECO:0000259" key="5">
    <source>
        <dbReference type="Pfam" id="PF02558"/>
    </source>
</evidence>
<dbReference type="InterPro" id="IPR008927">
    <property type="entry name" value="6-PGluconate_DH-like_C_sf"/>
</dbReference>
<name>A0A1S1RNX3_9ACTN</name>
<dbReference type="GO" id="GO:0015940">
    <property type="term" value="P:pantothenate biosynthetic process"/>
    <property type="evidence" value="ECO:0007669"/>
    <property type="project" value="UniProtKB-UniPathway"/>
</dbReference>
<organism evidence="7 8">
    <name type="scientific">Parafrankia colletiae</name>
    <dbReference type="NCBI Taxonomy" id="573497"/>
    <lineage>
        <taxon>Bacteria</taxon>
        <taxon>Bacillati</taxon>
        <taxon>Actinomycetota</taxon>
        <taxon>Actinomycetes</taxon>
        <taxon>Frankiales</taxon>
        <taxon>Frankiaceae</taxon>
        <taxon>Parafrankia</taxon>
    </lineage>
</organism>
<dbReference type="PANTHER" id="PTHR21708">
    <property type="entry name" value="PROBABLE 2-DEHYDROPANTOATE 2-REDUCTASE"/>
    <property type="match status" value="1"/>
</dbReference>